<dbReference type="Proteomes" id="UP000176786">
    <property type="component" value="Unassembled WGS sequence"/>
</dbReference>
<sequence length="155" mass="16882">MINIFKKNKSPTKGFTLVEMLIVIVIIAIISGVAITAVGGKRSRARDARRRVDVRTIRTALELYYERNGHYPTYSVAGIGYPIAEAFNGASPVVIPAYLGSVPKDPGNPLGGNYEYVWADNGLNYGILIYFESGTCKYRTPGGGSGWWGVSDCLE</sequence>
<feature type="transmembrane region" description="Helical" evidence="6">
    <location>
        <begin position="20"/>
        <end position="40"/>
    </location>
</feature>
<dbReference type="GO" id="GO:0015627">
    <property type="term" value="C:type II protein secretion system complex"/>
    <property type="evidence" value="ECO:0007669"/>
    <property type="project" value="InterPro"/>
</dbReference>
<evidence type="ECO:0000256" key="1">
    <source>
        <dbReference type="ARBA" id="ARBA00004167"/>
    </source>
</evidence>
<gene>
    <name evidence="8" type="ORF">A3J48_02270</name>
</gene>
<dbReference type="AlphaFoldDB" id="A0A1F5P8P0"/>
<dbReference type="PANTHER" id="PTHR30093:SF44">
    <property type="entry name" value="TYPE II SECRETION SYSTEM CORE PROTEIN G"/>
    <property type="match status" value="1"/>
</dbReference>
<dbReference type="PRINTS" id="PR00813">
    <property type="entry name" value="BCTERIALGSPG"/>
</dbReference>
<evidence type="ECO:0000313" key="9">
    <source>
        <dbReference type="Proteomes" id="UP000176786"/>
    </source>
</evidence>
<dbReference type="EMBL" id="MFES01000009">
    <property type="protein sequence ID" value="OGE86144.1"/>
    <property type="molecule type" value="Genomic_DNA"/>
</dbReference>
<dbReference type="STRING" id="1817832.A3J48_02270"/>
<keyword evidence="3 6" id="KW-0812">Transmembrane</keyword>
<name>A0A1F5P8P0_9BACT</name>
<accession>A0A1F5P8P0</accession>
<keyword evidence="2" id="KW-0488">Methylation</keyword>
<protein>
    <recommendedName>
        <fullName evidence="7">Type II secretion system protein GspG C-terminal domain-containing protein</fullName>
    </recommendedName>
</protein>
<dbReference type="GO" id="GO:0015628">
    <property type="term" value="P:protein secretion by the type II secretion system"/>
    <property type="evidence" value="ECO:0007669"/>
    <property type="project" value="InterPro"/>
</dbReference>
<reference evidence="8 9" key="1">
    <citation type="journal article" date="2016" name="Nat. Commun.">
        <title>Thousands of microbial genomes shed light on interconnected biogeochemical processes in an aquifer system.</title>
        <authorList>
            <person name="Anantharaman K."/>
            <person name="Brown C.T."/>
            <person name="Hug L.A."/>
            <person name="Sharon I."/>
            <person name="Castelle C.J."/>
            <person name="Probst A.J."/>
            <person name="Thomas B.C."/>
            <person name="Singh A."/>
            <person name="Wilkins M.J."/>
            <person name="Karaoz U."/>
            <person name="Brodie E.L."/>
            <person name="Williams K.H."/>
            <person name="Hubbard S.S."/>
            <person name="Banfield J.F."/>
        </authorList>
    </citation>
    <scope>NUCLEOTIDE SEQUENCE [LARGE SCALE GENOMIC DNA]</scope>
</reference>
<dbReference type="InterPro" id="IPR013545">
    <property type="entry name" value="T2SS_protein-GspG_C"/>
</dbReference>
<proteinExistence type="predicted"/>
<evidence type="ECO:0000259" key="7">
    <source>
        <dbReference type="Pfam" id="PF08334"/>
    </source>
</evidence>
<dbReference type="InterPro" id="IPR000983">
    <property type="entry name" value="Bac_GSPG_pilin"/>
</dbReference>
<organism evidence="8 9">
    <name type="scientific">Candidatus Doudnabacteria bacterium RIFCSPHIGHO2_02_FULL_46_11</name>
    <dbReference type="NCBI Taxonomy" id="1817832"/>
    <lineage>
        <taxon>Bacteria</taxon>
        <taxon>Candidatus Doudnaibacteriota</taxon>
    </lineage>
</organism>
<dbReference type="Pfam" id="PF08334">
    <property type="entry name" value="T2SSG"/>
    <property type="match status" value="1"/>
</dbReference>
<evidence type="ECO:0000256" key="2">
    <source>
        <dbReference type="ARBA" id="ARBA00022481"/>
    </source>
</evidence>
<evidence type="ECO:0000313" key="8">
    <source>
        <dbReference type="EMBL" id="OGE86144.1"/>
    </source>
</evidence>
<dbReference type="SUPFAM" id="SSF54523">
    <property type="entry name" value="Pili subunits"/>
    <property type="match status" value="1"/>
</dbReference>
<dbReference type="GO" id="GO:0016020">
    <property type="term" value="C:membrane"/>
    <property type="evidence" value="ECO:0007669"/>
    <property type="project" value="UniProtKB-SubCell"/>
</dbReference>
<evidence type="ECO:0000256" key="6">
    <source>
        <dbReference type="SAM" id="Phobius"/>
    </source>
</evidence>
<evidence type="ECO:0000256" key="3">
    <source>
        <dbReference type="ARBA" id="ARBA00022692"/>
    </source>
</evidence>
<comment type="caution">
    <text evidence="8">The sequence shown here is derived from an EMBL/GenBank/DDBJ whole genome shotgun (WGS) entry which is preliminary data.</text>
</comment>
<dbReference type="InterPro" id="IPR012902">
    <property type="entry name" value="N_methyl_site"/>
</dbReference>
<keyword evidence="5 6" id="KW-0472">Membrane</keyword>
<comment type="subcellular location">
    <subcellularLocation>
        <location evidence="1">Membrane</location>
        <topology evidence="1">Single-pass membrane protein</topology>
    </subcellularLocation>
</comment>
<feature type="domain" description="Type II secretion system protein GspG C-terminal" evidence="7">
    <location>
        <begin position="40"/>
        <end position="118"/>
    </location>
</feature>
<dbReference type="InterPro" id="IPR045584">
    <property type="entry name" value="Pilin-like"/>
</dbReference>
<keyword evidence="4 6" id="KW-1133">Transmembrane helix</keyword>
<dbReference type="Gene3D" id="3.30.700.10">
    <property type="entry name" value="Glycoprotein, Type 4 Pilin"/>
    <property type="match status" value="1"/>
</dbReference>
<dbReference type="PANTHER" id="PTHR30093">
    <property type="entry name" value="GENERAL SECRETION PATHWAY PROTEIN G"/>
    <property type="match status" value="1"/>
</dbReference>
<evidence type="ECO:0000256" key="4">
    <source>
        <dbReference type="ARBA" id="ARBA00022989"/>
    </source>
</evidence>
<evidence type="ECO:0000256" key="5">
    <source>
        <dbReference type="ARBA" id="ARBA00023136"/>
    </source>
</evidence>
<dbReference type="NCBIfam" id="TIGR02532">
    <property type="entry name" value="IV_pilin_GFxxxE"/>
    <property type="match status" value="1"/>
</dbReference>
<dbReference type="PROSITE" id="PS00409">
    <property type="entry name" value="PROKAR_NTER_METHYL"/>
    <property type="match status" value="1"/>
</dbReference>
<dbReference type="Pfam" id="PF07963">
    <property type="entry name" value="N_methyl"/>
    <property type="match status" value="1"/>
</dbReference>